<evidence type="ECO:0000313" key="1">
    <source>
        <dbReference type="EMBL" id="MCC4232829.1"/>
    </source>
</evidence>
<accession>A0ABS8H2R4</accession>
<dbReference type="Proteomes" id="UP001198830">
    <property type="component" value="Unassembled WGS sequence"/>
</dbReference>
<dbReference type="RefSeq" id="WP_228226970.1">
    <property type="nucleotide sequence ID" value="NZ_JAJGNP010000005.1"/>
</dbReference>
<comment type="caution">
    <text evidence="1">The sequence shown here is derived from an EMBL/GenBank/DDBJ whole genome shotgun (WGS) entry which is preliminary data.</text>
</comment>
<dbReference type="EMBL" id="JAJGNP010000005">
    <property type="protein sequence ID" value="MCC4232829.1"/>
    <property type="molecule type" value="Genomic_DNA"/>
</dbReference>
<keyword evidence="2" id="KW-1185">Reference proteome</keyword>
<evidence type="ECO:0000313" key="2">
    <source>
        <dbReference type="Proteomes" id="UP001198830"/>
    </source>
</evidence>
<protein>
    <submittedName>
        <fullName evidence="1">Uncharacterized protein</fullName>
    </submittedName>
</protein>
<sequence length="104" mass="10985">MAVLSDLLAIEEALAERSAAVLVPITVMIFPFRVSIRSLPSGCLRPRKGITAGRLRLLGLYAIFLESAGFQGFLRARDNLKPASGGSGGNYLPASGNKLAVLTI</sequence>
<reference evidence="1 2" key="1">
    <citation type="submission" date="2021-10" db="EMBL/GenBank/DDBJ databases">
        <title>The diversity and Nitrogen Metabolism of Culturable Nitrate-Utilizing Bacteria Within the Oxygen Minimum Zone of the Changjiang (Yangtze River)Estuary.</title>
        <authorList>
            <person name="Zhang D."/>
            <person name="Zheng J."/>
            <person name="Liu S."/>
            <person name="He W."/>
        </authorList>
    </citation>
    <scope>NUCLEOTIDE SEQUENCE [LARGE SCALE GENOMIC DNA]</scope>
    <source>
        <strain evidence="1 2">FXH275-2</strain>
    </source>
</reference>
<organism evidence="1 2">
    <name type="scientific">Sphingobium soli</name>
    <dbReference type="NCBI Taxonomy" id="1591116"/>
    <lineage>
        <taxon>Bacteria</taxon>
        <taxon>Pseudomonadati</taxon>
        <taxon>Pseudomonadota</taxon>
        <taxon>Alphaproteobacteria</taxon>
        <taxon>Sphingomonadales</taxon>
        <taxon>Sphingomonadaceae</taxon>
        <taxon>Sphingobium</taxon>
    </lineage>
</organism>
<proteinExistence type="predicted"/>
<gene>
    <name evidence="1" type="ORF">LL253_09010</name>
</gene>
<name>A0ABS8H2R4_9SPHN</name>